<sequence length="324" mass="36284">MTATLLAVLCSFHVASGVIHSWKAFYTGITGLSEFPEFVAVNILDDEVMGYFDNRINRFESKQSWMTGALGQQYDEQQTDVLRPWVDTFKNNVKIAMDRFNQSQGVHTFQCMYGCQWDDESGDIDTSDQYGYDGEDFLTLDLKNLRYIAPNPQAVITKQKWDNNRAWLEAVKAYGTQECINWLKKYVQYGSSTLGRTVPPEVTLLQKNSGVVCHSTGFYPDGVMITLKRDGVDMHEDVDMGETLPNEDGTFQKRAELKVSPEERKKGEFTCEVAHKSGEPIVKILIVEEGSNLVGIIIGCVIAAVVVIGGVVAVVFFMKKEGVI</sequence>
<dbReference type="PRINTS" id="PR01638">
    <property type="entry name" value="MHCCLASSI"/>
</dbReference>
<organism evidence="6">
    <name type="scientific">Clupea pallasii</name>
    <name type="common">Pacific herring</name>
    <dbReference type="NCBI Taxonomy" id="30724"/>
    <lineage>
        <taxon>Eukaryota</taxon>
        <taxon>Metazoa</taxon>
        <taxon>Chordata</taxon>
        <taxon>Craniata</taxon>
        <taxon>Vertebrata</taxon>
        <taxon>Euteleostomi</taxon>
        <taxon>Actinopterygii</taxon>
        <taxon>Neopterygii</taxon>
        <taxon>Teleostei</taxon>
        <taxon>Clupei</taxon>
        <taxon>Clupeiformes</taxon>
        <taxon>Clupeoidei</taxon>
        <taxon>Clupeidae</taxon>
        <taxon>Clupea</taxon>
    </lineage>
</organism>
<reference evidence="6" key="1">
    <citation type="journal article" date="2012" name="Fish Shellfish Immunol.">
        <title>Induction of anti-viral genes during acute infection with Viral hemorrhagic septicemia virus (VHSV) genogroup IVa in Pacific herring (Clupea pallasii).</title>
        <authorList>
            <person name="Hansen J.D."/>
            <person name="Woodson J.C."/>
            <person name="Hershberger P.K."/>
            <person name="Grady C."/>
            <person name="Gregg J.L."/>
            <person name="Purcell M.K."/>
        </authorList>
    </citation>
    <scope>NUCLEOTIDE SEQUENCE</scope>
</reference>
<evidence type="ECO:0000313" key="6">
    <source>
        <dbReference type="EMBL" id="AEW26790.1"/>
    </source>
</evidence>
<dbReference type="GO" id="GO:0009897">
    <property type="term" value="C:external side of plasma membrane"/>
    <property type="evidence" value="ECO:0007669"/>
    <property type="project" value="TreeGrafter"/>
</dbReference>
<protein>
    <submittedName>
        <fullName evidence="6">MHC class I antigen 1B</fullName>
    </submittedName>
</protein>
<comment type="similarity">
    <text evidence="2">Belongs to the MHC class I family.</text>
</comment>
<keyword evidence="4" id="KW-0732">Signal</keyword>
<dbReference type="InterPro" id="IPR011162">
    <property type="entry name" value="MHC_I/II-like_Ag-recog"/>
</dbReference>
<evidence type="ECO:0000256" key="1">
    <source>
        <dbReference type="ARBA" id="ARBA00023180"/>
    </source>
</evidence>
<dbReference type="GO" id="GO:0006955">
    <property type="term" value="P:immune response"/>
    <property type="evidence" value="ECO:0007669"/>
    <property type="project" value="TreeGrafter"/>
</dbReference>
<evidence type="ECO:0000256" key="4">
    <source>
        <dbReference type="SAM" id="SignalP"/>
    </source>
</evidence>
<dbReference type="AlphaFoldDB" id="G9ICX1"/>
<dbReference type="InterPro" id="IPR011161">
    <property type="entry name" value="MHC_I-like_Ag-recog"/>
</dbReference>
<dbReference type="InterPro" id="IPR036179">
    <property type="entry name" value="Ig-like_dom_sf"/>
</dbReference>
<dbReference type="Gene3D" id="2.60.40.10">
    <property type="entry name" value="Immunoglobulins"/>
    <property type="match status" value="1"/>
</dbReference>
<dbReference type="GO" id="GO:0005615">
    <property type="term" value="C:extracellular space"/>
    <property type="evidence" value="ECO:0007669"/>
    <property type="project" value="TreeGrafter"/>
</dbReference>
<keyword evidence="1" id="KW-0325">Glycoprotein</keyword>
<dbReference type="Pfam" id="PF07654">
    <property type="entry name" value="C1-set"/>
    <property type="match status" value="1"/>
</dbReference>
<dbReference type="InterPro" id="IPR050208">
    <property type="entry name" value="MHC_class-I_related"/>
</dbReference>
<keyword evidence="3" id="KW-0812">Transmembrane</keyword>
<feature type="signal peptide" evidence="4">
    <location>
        <begin position="1"/>
        <end position="17"/>
    </location>
</feature>
<dbReference type="InterPro" id="IPR013783">
    <property type="entry name" value="Ig-like_fold"/>
</dbReference>
<dbReference type="PANTHER" id="PTHR16675:SF237">
    <property type="entry name" value="MHC CLASS I ANTIGEN TRANSCRIPT VARIANT 1-RELATED"/>
    <property type="match status" value="1"/>
</dbReference>
<keyword evidence="3" id="KW-1133">Transmembrane helix</keyword>
<dbReference type="SMART" id="SM00407">
    <property type="entry name" value="IGc1"/>
    <property type="match status" value="1"/>
</dbReference>
<feature type="transmembrane region" description="Helical" evidence="3">
    <location>
        <begin position="293"/>
        <end position="318"/>
    </location>
</feature>
<dbReference type="Gene3D" id="3.30.500.10">
    <property type="entry name" value="MHC class I-like antigen recognition-like"/>
    <property type="match status" value="1"/>
</dbReference>
<keyword evidence="3" id="KW-0472">Membrane</keyword>
<dbReference type="InterPro" id="IPR037055">
    <property type="entry name" value="MHC_I-like_Ag-recog_sf"/>
</dbReference>
<accession>G9ICX1</accession>
<dbReference type="SUPFAM" id="SSF54452">
    <property type="entry name" value="MHC antigen-recognition domain"/>
    <property type="match status" value="1"/>
</dbReference>
<dbReference type="FunFam" id="3.30.500.10:FF:000001">
    <property type="entry name" value="H-2 class I histocompatibility antigen, alpha chain"/>
    <property type="match status" value="1"/>
</dbReference>
<feature type="chain" id="PRO_5003522290" evidence="4">
    <location>
        <begin position="18"/>
        <end position="324"/>
    </location>
</feature>
<dbReference type="PANTHER" id="PTHR16675">
    <property type="entry name" value="MHC CLASS I-RELATED"/>
    <property type="match status" value="1"/>
</dbReference>
<dbReference type="Pfam" id="PF00129">
    <property type="entry name" value="MHC_I"/>
    <property type="match status" value="1"/>
</dbReference>
<dbReference type="InterPro" id="IPR003597">
    <property type="entry name" value="Ig_C1-set"/>
</dbReference>
<evidence type="ECO:0000259" key="5">
    <source>
        <dbReference type="SMART" id="SM00407"/>
    </source>
</evidence>
<name>G9ICX1_CLUPA</name>
<evidence type="ECO:0000256" key="2">
    <source>
        <dbReference type="RuleBase" id="RU004439"/>
    </source>
</evidence>
<proteinExistence type="evidence at transcript level"/>
<feature type="domain" description="Immunoglobulin C1-set" evidence="5">
    <location>
        <begin position="207"/>
        <end position="281"/>
    </location>
</feature>
<dbReference type="EMBL" id="JN645937">
    <property type="protein sequence ID" value="AEW26790.1"/>
    <property type="molecule type" value="mRNA"/>
</dbReference>
<dbReference type="SUPFAM" id="SSF48726">
    <property type="entry name" value="Immunoglobulin"/>
    <property type="match status" value="1"/>
</dbReference>
<dbReference type="InterPro" id="IPR001039">
    <property type="entry name" value="MHC_I_a_a1/a2"/>
</dbReference>
<evidence type="ECO:0000256" key="3">
    <source>
        <dbReference type="SAM" id="Phobius"/>
    </source>
</evidence>